<dbReference type="EMBL" id="HBUE01084045">
    <property type="protein sequence ID" value="CAG6478892.1"/>
    <property type="molecule type" value="Transcribed_RNA"/>
</dbReference>
<evidence type="ECO:0000313" key="2">
    <source>
        <dbReference type="EMBL" id="CAG6478892.1"/>
    </source>
</evidence>
<feature type="transmembrane region" description="Helical" evidence="1">
    <location>
        <begin position="58"/>
        <end position="76"/>
    </location>
</feature>
<dbReference type="AlphaFoldDB" id="A0A8D8BNX6"/>
<organism evidence="2">
    <name type="scientific">Culex pipiens</name>
    <name type="common">House mosquito</name>
    <dbReference type="NCBI Taxonomy" id="7175"/>
    <lineage>
        <taxon>Eukaryota</taxon>
        <taxon>Metazoa</taxon>
        <taxon>Ecdysozoa</taxon>
        <taxon>Arthropoda</taxon>
        <taxon>Hexapoda</taxon>
        <taxon>Insecta</taxon>
        <taxon>Pterygota</taxon>
        <taxon>Neoptera</taxon>
        <taxon>Endopterygota</taxon>
        <taxon>Diptera</taxon>
        <taxon>Nematocera</taxon>
        <taxon>Culicoidea</taxon>
        <taxon>Culicidae</taxon>
        <taxon>Culicinae</taxon>
        <taxon>Culicini</taxon>
        <taxon>Culex</taxon>
        <taxon>Culex</taxon>
    </lineage>
</organism>
<keyword evidence="1" id="KW-1133">Transmembrane helix</keyword>
<reference evidence="2" key="1">
    <citation type="submission" date="2021-05" db="EMBL/GenBank/DDBJ databases">
        <authorList>
            <person name="Alioto T."/>
            <person name="Alioto T."/>
            <person name="Gomez Garrido J."/>
        </authorList>
    </citation>
    <scope>NUCLEOTIDE SEQUENCE</scope>
</reference>
<name>A0A8D8BNX6_CULPI</name>
<keyword evidence="1" id="KW-0812">Transmembrane</keyword>
<protein>
    <submittedName>
        <fullName evidence="2">(northern house mosquito) hypothetical protein</fullName>
    </submittedName>
</protein>
<accession>A0A8D8BNX6</accession>
<sequence length="126" mass="14303">MTKLQVQSQNKKISYKTRNSLLLIRRVNIFEKRELSRDSLPGGQFFVRALVNIMSERFVLLVMLTLAIVLLQLEGAEADGESSPESVESSSFTKCFRAHATWCPPWQVLVQGRCQAIMKINKEADS</sequence>
<proteinExistence type="predicted"/>
<evidence type="ECO:0000256" key="1">
    <source>
        <dbReference type="SAM" id="Phobius"/>
    </source>
</evidence>
<keyword evidence="1" id="KW-0472">Membrane</keyword>